<feature type="domain" description="DUF1330" evidence="1">
    <location>
        <begin position="3"/>
        <end position="95"/>
    </location>
</feature>
<accession>A0ABW4JZ05</accession>
<dbReference type="InterPro" id="IPR010753">
    <property type="entry name" value="DUF1330"/>
</dbReference>
<proteinExistence type="predicted"/>
<dbReference type="RefSeq" id="WP_149893392.1">
    <property type="nucleotide sequence ID" value="NZ_JBHUFA010000016.1"/>
</dbReference>
<dbReference type="InterPro" id="IPR011008">
    <property type="entry name" value="Dimeric_a/b-barrel"/>
</dbReference>
<dbReference type="PANTHER" id="PTHR41521">
    <property type="match status" value="1"/>
</dbReference>
<comment type="caution">
    <text evidence="2">The sequence shown here is derived from an EMBL/GenBank/DDBJ whole genome shotgun (WGS) entry which is preliminary data.</text>
</comment>
<sequence length="102" mass="11323">MPKAYWIARIDVQDPETYAKYVAGTAGPFAKYKARFLVRGGDFESLEGQARSRNVVIEFEDRETALACYHSPEYQAAKAFRVVASEGELMIVDGFEGPQPAA</sequence>
<name>A0ABW4JZ05_9HYPH</name>
<protein>
    <submittedName>
        <fullName evidence="2">DUF1330 domain-containing protein</fullName>
    </submittedName>
</protein>
<dbReference type="Gene3D" id="3.30.70.100">
    <property type="match status" value="1"/>
</dbReference>
<evidence type="ECO:0000313" key="3">
    <source>
        <dbReference type="Proteomes" id="UP001597327"/>
    </source>
</evidence>
<dbReference type="PANTHER" id="PTHR41521:SF4">
    <property type="entry name" value="BLR0684 PROTEIN"/>
    <property type="match status" value="1"/>
</dbReference>
<dbReference type="Proteomes" id="UP001597327">
    <property type="component" value="Unassembled WGS sequence"/>
</dbReference>
<evidence type="ECO:0000313" key="2">
    <source>
        <dbReference type="EMBL" id="MFD1697422.1"/>
    </source>
</evidence>
<dbReference type="Pfam" id="PF07045">
    <property type="entry name" value="DUF1330"/>
    <property type="match status" value="1"/>
</dbReference>
<dbReference type="EMBL" id="JBHUFA010000016">
    <property type="protein sequence ID" value="MFD1697422.1"/>
    <property type="molecule type" value="Genomic_DNA"/>
</dbReference>
<keyword evidence="3" id="KW-1185">Reference proteome</keyword>
<gene>
    <name evidence="2" type="ORF">ACFSC7_18045</name>
</gene>
<reference evidence="3" key="1">
    <citation type="journal article" date="2019" name="Int. J. Syst. Evol. Microbiol.">
        <title>The Global Catalogue of Microorganisms (GCM) 10K type strain sequencing project: providing services to taxonomists for standard genome sequencing and annotation.</title>
        <authorList>
            <consortium name="The Broad Institute Genomics Platform"/>
            <consortium name="The Broad Institute Genome Sequencing Center for Infectious Disease"/>
            <person name="Wu L."/>
            <person name="Ma J."/>
        </authorList>
    </citation>
    <scope>NUCLEOTIDE SEQUENCE [LARGE SCALE GENOMIC DNA]</scope>
    <source>
        <strain evidence="3">JCM 3369</strain>
    </source>
</reference>
<organism evidence="2 3">
    <name type="scientific">Roseibium aestuarii</name>
    <dbReference type="NCBI Taxonomy" id="2600299"/>
    <lineage>
        <taxon>Bacteria</taxon>
        <taxon>Pseudomonadati</taxon>
        <taxon>Pseudomonadota</taxon>
        <taxon>Alphaproteobacteria</taxon>
        <taxon>Hyphomicrobiales</taxon>
        <taxon>Stappiaceae</taxon>
        <taxon>Roseibium</taxon>
    </lineage>
</organism>
<evidence type="ECO:0000259" key="1">
    <source>
        <dbReference type="Pfam" id="PF07045"/>
    </source>
</evidence>
<dbReference type="SUPFAM" id="SSF54909">
    <property type="entry name" value="Dimeric alpha+beta barrel"/>
    <property type="match status" value="1"/>
</dbReference>